<dbReference type="InterPro" id="IPR012338">
    <property type="entry name" value="Beta-lactam/transpept-like"/>
</dbReference>
<feature type="domain" description="Beta-lactamase-related" evidence="1">
    <location>
        <begin position="51"/>
        <end position="406"/>
    </location>
</feature>
<name>A0A8B7Z0C4_ACAPL</name>
<dbReference type="Gene3D" id="3.40.710.10">
    <property type="entry name" value="DD-peptidase/beta-lactamase superfamily"/>
    <property type="match status" value="1"/>
</dbReference>
<dbReference type="InterPro" id="IPR001466">
    <property type="entry name" value="Beta-lactam-related"/>
</dbReference>
<organism evidence="2 3">
    <name type="scientific">Acanthaster planci</name>
    <name type="common">Crown-of-thorns starfish</name>
    <dbReference type="NCBI Taxonomy" id="133434"/>
    <lineage>
        <taxon>Eukaryota</taxon>
        <taxon>Metazoa</taxon>
        <taxon>Echinodermata</taxon>
        <taxon>Eleutherozoa</taxon>
        <taxon>Asterozoa</taxon>
        <taxon>Asteroidea</taxon>
        <taxon>Valvatacea</taxon>
        <taxon>Valvatida</taxon>
        <taxon>Acanthasteridae</taxon>
        <taxon>Acanthaster</taxon>
    </lineage>
</organism>
<gene>
    <name evidence="3" type="primary">LOC110982634</name>
</gene>
<proteinExistence type="predicted"/>
<dbReference type="Pfam" id="PF00144">
    <property type="entry name" value="Beta-lactamase"/>
    <property type="match status" value="1"/>
</dbReference>
<sequence>MVMAFVKSAVLVCLNVVLTVYLPRLWTTKRPVITGGTVQAGFEPVAKLFRENFENGVEFSTGGSAYAVYYKGTKVVDIWGGYADSEANRPWKEDTLSVLFSTTKGITSLCMLVLIDRGLIDLETTVASYWPEFAQNGKENVTVRMLLNHQAGLSYTSEKVTLALLEDQDALGEVLARAPLVWQPGTAHGYHSMTFGLYASQLLRRVDLKRRTLGQFFKEEIAQPCDLDVHIGLPLESFHRVARPTGNAVNVALALLYGLTTSPVNRQLLWAMFFGETDLPQIIESSGDTVEFSAYQRPETLALEQPSVFGVGTARAVAKVYGILANGGRTNDGHRLLSSDIIDRIISEANSDGSRDRTVGIVTVLNFGYFIGEFQGSPQFGHSGGGSVQGLADPQQKLGMSYVSSYSSIFSLTDDPRFTSLQEETYKCIKEPES</sequence>
<evidence type="ECO:0000313" key="3">
    <source>
        <dbReference type="RefSeq" id="XP_022096881.1"/>
    </source>
</evidence>
<dbReference type="Proteomes" id="UP000694845">
    <property type="component" value="Unplaced"/>
</dbReference>
<dbReference type="KEGG" id="aplc:110982634"/>
<dbReference type="PANTHER" id="PTHR43319">
    <property type="entry name" value="BETA-LACTAMASE-RELATED"/>
    <property type="match status" value="1"/>
</dbReference>
<evidence type="ECO:0000259" key="1">
    <source>
        <dbReference type="Pfam" id="PF00144"/>
    </source>
</evidence>
<dbReference type="SUPFAM" id="SSF56601">
    <property type="entry name" value="beta-lactamase/transpeptidase-like"/>
    <property type="match status" value="1"/>
</dbReference>
<evidence type="ECO:0000313" key="2">
    <source>
        <dbReference type="Proteomes" id="UP000694845"/>
    </source>
</evidence>
<keyword evidence="2" id="KW-1185">Reference proteome</keyword>
<dbReference type="AlphaFoldDB" id="A0A8B7Z0C4"/>
<dbReference type="InterPro" id="IPR052907">
    <property type="entry name" value="Beta-lactamase/esterase"/>
</dbReference>
<dbReference type="PANTHER" id="PTHR43319:SF3">
    <property type="entry name" value="BETA-LACTAMASE-RELATED DOMAIN-CONTAINING PROTEIN"/>
    <property type="match status" value="1"/>
</dbReference>
<protein>
    <submittedName>
        <fullName evidence="3">Beta-lactamase domain-containing protein 2-like</fullName>
    </submittedName>
</protein>
<dbReference type="OMA" id="NNPDYHR"/>
<reference evidence="3" key="1">
    <citation type="submission" date="2025-08" db="UniProtKB">
        <authorList>
            <consortium name="RefSeq"/>
        </authorList>
    </citation>
    <scope>IDENTIFICATION</scope>
</reference>
<dbReference type="RefSeq" id="XP_022096881.1">
    <property type="nucleotide sequence ID" value="XM_022241189.1"/>
</dbReference>
<dbReference type="OrthoDB" id="5946976at2759"/>
<accession>A0A8B7Z0C4</accession>
<dbReference type="GeneID" id="110982634"/>